<accession>A0ABW2D930</accession>
<protein>
    <submittedName>
        <fullName evidence="1">MafI family immunity protein</fullName>
    </submittedName>
</protein>
<name>A0ABW2D930_9ACTN</name>
<keyword evidence="2" id="KW-1185">Reference proteome</keyword>
<dbReference type="NCBIfam" id="NF033691">
    <property type="entry name" value="immunity_MafI"/>
    <property type="match status" value="1"/>
</dbReference>
<dbReference type="EMBL" id="JBHSYS010000002">
    <property type="protein sequence ID" value="MFC6957509.1"/>
    <property type="molecule type" value="Genomic_DNA"/>
</dbReference>
<evidence type="ECO:0000313" key="1">
    <source>
        <dbReference type="EMBL" id="MFC6957509.1"/>
    </source>
</evidence>
<comment type="caution">
    <text evidence="1">The sequence shown here is derived from an EMBL/GenBank/DDBJ whole genome shotgun (WGS) entry which is preliminary data.</text>
</comment>
<dbReference type="InterPro" id="IPR047880">
    <property type="entry name" value="MafI-like"/>
</dbReference>
<evidence type="ECO:0000313" key="2">
    <source>
        <dbReference type="Proteomes" id="UP001596470"/>
    </source>
</evidence>
<organism evidence="1 2">
    <name type="scientific">Glycomyces mayteni</name>
    <dbReference type="NCBI Taxonomy" id="543887"/>
    <lineage>
        <taxon>Bacteria</taxon>
        <taxon>Bacillati</taxon>
        <taxon>Actinomycetota</taxon>
        <taxon>Actinomycetes</taxon>
        <taxon>Glycomycetales</taxon>
        <taxon>Glycomycetaceae</taxon>
        <taxon>Glycomyces</taxon>
    </lineage>
</organism>
<sequence>MSTFGYLASTVLALLEDSPITRGHVVEDVRGLVRAGEVELAFDTMCSWLFEDDLAISQHYCERLVVAAGELAMPGAVERLDELIPEAPQGVRPGEPRMHQYRVLKAAWGIVIGITAEYGPLAEAASGMPLAEATELHLAQVVQDRLGAAGVRELARGMQKSLELAGLADPPASIRVLEVLIVETDFQVEGLAAAGYEWICREFCRRLPPVKAEFDAAANRYLIELPVG</sequence>
<reference evidence="2" key="1">
    <citation type="journal article" date="2019" name="Int. J. Syst. Evol. Microbiol.">
        <title>The Global Catalogue of Microorganisms (GCM) 10K type strain sequencing project: providing services to taxonomists for standard genome sequencing and annotation.</title>
        <authorList>
            <consortium name="The Broad Institute Genomics Platform"/>
            <consortium name="The Broad Institute Genome Sequencing Center for Infectious Disease"/>
            <person name="Wu L."/>
            <person name="Ma J."/>
        </authorList>
    </citation>
    <scope>NUCLEOTIDE SEQUENCE [LARGE SCALE GENOMIC DNA]</scope>
    <source>
        <strain evidence="2">KACC 12634</strain>
    </source>
</reference>
<proteinExistence type="predicted"/>
<dbReference type="Proteomes" id="UP001596470">
    <property type="component" value="Unassembled WGS sequence"/>
</dbReference>
<gene>
    <name evidence="1" type="ORF">ACFQS3_09915</name>
</gene>
<dbReference type="RefSeq" id="WP_382349213.1">
    <property type="nucleotide sequence ID" value="NZ_JBHMBP010000002.1"/>
</dbReference>